<keyword evidence="2" id="KW-0521">NADP</keyword>
<evidence type="ECO:0000313" key="6">
    <source>
        <dbReference type="Proteomes" id="UP000677875"/>
    </source>
</evidence>
<comment type="caution">
    <text evidence="5">The sequence shown here is derived from an EMBL/GenBank/DDBJ whole genome shotgun (WGS) entry which is preliminary data.</text>
</comment>
<evidence type="ECO:0000256" key="1">
    <source>
        <dbReference type="ARBA" id="ARBA00006484"/>
    </source>
</evidence>
<keyword evidence="6" id="KW-1185">Reference proteome</keyword>
<keyword evidence="3" id="KW-0560">Oxidoreductase</keyword>
<dbReference type="InterPro" id="IPR020904">
    <property type="entry name" value="Sc_DH/Rdtase_CS"/>
</dbReference>
<dbReference type="InterPro" id="IPR036291">
    <property type="entry name" value="NAD(P)-bd_dom_sf"/>
</dbReference>
<dbReference type="SUPFAM" id="SSF51735">
    <property type="entry name" value="NAD(P)-binding Rossmann-fold domains"/>
    <property type="match status" value="1"/>
</dbReference>
<comment type="similarity">
    <text evidence="1 4">Belongs to the short-chain dehydrogenases/reductases (SDR) family.</text>
</comment>
<reference evidence="5" key="1">
    <citation type="submission" date="2021-04" db="EMBL/GenBank/DDBJ databases">
        <title>Genome seq and assembly of Streptomyces sp. RG38.</title>
        <authorList>
            <person name="Chhetri G."/>
        </authorList>
    </citation>
    <scope>NUCLEOTIDE SEQUENCE</scope>
    <source>
        <strain evidence="5">RG38</strain>
    </source>
</reference>
<dbReference type="PROSITE" id="PS00061">
    <property type="entry name" value="ADH_SHORT"/>
    <property type="match status" value="1"/>
</dbReference>
<evidence type="ECO:0000256" key="2">
    <source>
        <dbReference type="ARBA" id="ARBA00022857"/>
    </source>
</evidence>
<evidence type="ECO:0000256" key="4">
    <source>
        <dbReference type="RuleBase" id="RU000363"/>
    </source>
</evidence>
<proteinExistence type="inferred from homology"/>
<dbReference type="Gene3D" id="3.40.50.720">
    <property type="entry name" value="NAD(P)-binding Rossmann-like Domain"/>
    <property type="match status" value="1"/>
</dbReference>
<dbReference type="EMBL" id="JAGPNL010000002">
    <property type="protein sequence ID" value="MBQ0826562.1"/>
    <property type="molecule type" value="Genomic_DNA"/>
</dbReference>
<gene>
    <name evidence="5" type="ORF">J5Y05_08585</name>
</gene>
<accession>A0A940XG83</accession>
<dbReference type="Pfam" id="PF00106">
    <property type="entry name" value="adh_short"/>
    <property type="match status" value="1"/>
</dbReference>
<name>A0A940XG83_9ACTN</name>
<dbReference type="PRINTS" id="PR00081">
    <property type="entry name" value="GDHRDH"/>
</dbReference>
<dbReference type="PANTHER" id="PTHR43391">
    <property type="entry name" value="RETINOL DEHYDROGENASE-RELATED"/>
    <property type="match status" value="1"/>
</dbReference>
<dbReference type="InterPro" id="IPR002347">
    <property type="entry name" value="SDR_fam"/>
</dbReference>
<evidence type="ECO:0000256" key="3">
    <source>
        <dbReference type="ARBA" id="ARBA00023002"/>
    </source>
</evidence>
<dbReference type="PANTHER" id="PTHR43391:SF14">
    <property type="entry name" value="DEHYDROGENASE_REDUCTASE SDR FAMILY PROTEIN 7-LIKE"/>
    <property type="match status" value="1"/>
</dbReference>
<dbReference type="PRINTS" id="PR00080">
    <property type="entry name" value="SDRFAMILY"/>
</dbReference>
<organism evidence="5 6">
    <name type="scientific">Streptomyces tagetis</name>
    <dbReference type="NCBI Taxonomy" id="2820809"/>
    <lineage>
        <taxon>Bacteria</taxon>
        <taxon>Bacillati</taxon>
        <taxon>Actinomycetota</taxon>
        <taxon>Actinomycetes</taxon>
        <taxon>Kitasatosporales</taxon>
        <taxon>Streptomycetaceae</taxon>
        <taxon>Streptomyces</taxon>
    </lineage>
</organism>
<dbReference type="GO" id="GO:0016491">
    <property type="term" value="F:oxidoreductase activity"/>
    <property type="evidence" value="ECO:0007669"/>
    <property type="project" value="UniProtKB-KW"/>
</dbReference>
<dbReference type="AlphaFoldDB" id="A0A940XG83"/>
<protein>
    <submittedName>
        <fullName evidence="5">SDR family oxidoreductase</fullName>
    </submittedName>
</protein>
<dbReference type="RefSeq" id="WP_210869954.1">
    <property type="nucleotide sequence ID" value="NZ_JAGPNL010000002.1"/>
</dbReference>
<sequence>MSTKLTGKVVAIAGGSRGIGLATAERFRAAGAKVAIGARNLDHARSAAGRIGATAHRLDVTDPVSVQAFVKAVEAEHGDLDILVNNAGEMLVGRFEHESDDATAHQINVNLLGTLNGMKAVLPSMRARGHGHVINMVSAVGMIGLPGCATYSAAKHGVVGLSEGVRAELRGSGVRLSIVLPIPARTELTSGVGKGRFVPLLTADDIARKVVATARHPRRYNVYVPGWTNPVTRSLFLLPQSWRDAMGRFLKADQLLRTTDAAARRRYEERVLTSSGNGAGA</sequence>
<dbReference type="Proteomes" id="UP000677875">
    <property type="component" value="Unassembled WGS sequence"/>
</dbReference>
<evidence type="ECO:0000313" key="5">
    <source>
        <dbReference type="EMBL" id="MBQ0826562.1"/>
    </source>
</evidence>
<dbReference type="NCBIfam" id="NF005878">
    <property type="entry name" value="PRK07825.1"/>
    <property type="match status" value="1"/>
</dbReference>